<evidence type="ECO:0000313" key="2">
    <source>
        <dbReference type="Proteomes" id="UP000017984"/>
    </source>
</evidence>
<dbReference type="HOGENOM" id="CLU_1895074_0_0_11"/>
<accession>V6KD84</accession>
<evidence type="ECO:0000313" key="1">
    <source>
        <dbReference type="EMBL" id="EST26959.1"/>
    </source>
</evidence>
<dbReference type="Proteomes" id="UP000017984">
    <property type="component" value="Chromosome"/>
</dbReference>
<evidence type="ECO:0008006" key="3">
    <source>
        <dbReference type="Google" id="ProtNLM"/>
    </source>
</evidence>
<dbReference type="AlphaFoldDB" id="V6KD84"/>
<protein>
    <recommendedName>
        <fullName evidence="3">SAV-6107-like HEPN domain-containing protein</fullName>
    </recommendedName>
</protein>
<dbReference type="EMBL" id="AWQX01000218">
    <property type="protein sequence ID" value="EST26959.1"/>
    <property type="molecule type" value="Genomic_DNA"/>
</dbReference>
<reference evidence="1 2" key="1">
    <citation type="journal article" date="2014" name="Genome Announc.">
        <title>Draft Genome Sequence of Streptomyces roseochromogenes subsp. oscitans DS 12.976, Producer of the Aminocoumarin Antibiotic Clorobiocin.</title>
        <authorList>
            <person name="Ruckert C."/>
            <person name="Kalinowski J."/>
            <person name="Heide L."/>
            <person name="Apel A.K."/>
        </authorList>
    </citation>
    <scope>NUCLEOTIDE SEQUENCE [LARGE SCALE GENOMIC DNA]</scope>
    <source>
        <strain evidence="1 2">DS 12.976</strain>
    </source>
</reference>
<comment type="caution">
    <text evidence="1">The sequence shown here is derived from an EMBL/GenBank/DDBJ whole genome shotgun (WGS) entry which is preliminary data.</text>
</comment>
<organism evidence="1 2">
    <name type="scientific">Streptomyces roseochromogenus subsp. oscitans DS 12.976</name>
    <dbReference type="NCBI Taxonomy" id="1352936"/>
    <lineage>
        <taxon>Bacteria</taxon>
        <taxon>Bacillati</taxon>
        <taxon>Actinomycetota</taxon>
        <taxon>Actinomycetes</taxon>
        <taxon>Kitasatosporales</taxon>
        <taxon>Streptomycetaceae</taxon>
        <taxon>Streptomyces</taxon>
    </lineage>
</organism>
<dbReference type="PATRIC" id="fig|1352936.5.peg.5440"/>
<sequence>MIDPLVNDFRFDAVLAACKAARRDVLIGAHLALGLARHILVVGMVLRDQAKSTTHHRHGGTRYDAWAARLAAAPAPYDPAAIIAAIRYYTVALQDLLTEHGVQAHLDNGPLLTLLDAVDQHTLDATGHGIQGIK</sequence>
<gene>
    <name evidence="1" type="ORF">M878_26045</name>
</gene>
<keyword evidence="2" id="KW-1185">Reference proteome</keyword>
<proteinExistence type="predicted"/>
<name>V6KD84_STRRC</name>